<evidence type="ECO:0000313" key="10">
    <source>
        <dbReference type="Proteomes" id="UP000641954"/>
    </source>
</evidence>
<sequence>MINSKILVVEDEMLVAEDIAGRLRRLGYEVTDIVESGEEAILSVLNNPPDLVLMDIVLAGDMDGIETAETIRQHKQIPIVYLTAYGDKKTLNRSKTTDPYGYVVKPFDEQQLNTTIEIALNKYQAEDKIRKSLADSESARKLAEEIVELKNQYISMISHELRQPISQILLSAETLELSHEKFDDRKKAQYLQFIQNAAENMEEMVRDMLFLGRSESGHFQVKRQIINLEIFCQNLIKQLQISPDQSPAQESQIILAIAPDISSHLLLDKQLLDRILTNLLSNAIKYSPDGGNISLVFYLEKVATTADFSSLINPDDSHKNSIYEQLIIQVQDSGIGIPEADIERLFEPFHRCSNVQQIKGNGLGLSIVKKAVELQGGKISVQSEVGLGTTFTVSLPLIRG</sequence>
<gene>
    <name evidence="9" type="ORF">H6G72_05215</name>
</gene>
<dbReference type="SUPFAM" id="SSF55874">
    <property type="entry name" value="ATPase domain of HSP90 chaperone/DNA topoisomerase II/histidine kinase"/>
    <property type="match status" value="1"/>
</dbReference>
<protein>
    <recommendedName>
        <fullName evidence="2">histidine kinase</fullName>
        <ecNumber evidence="2">2.7.13.3</ecNumber>
    </recommendedName>
</protein>
<evidence type="ECO:0000256" key="1">
    <source>
        <dbReference type="ARBA" id="ARBA00000085"/>
    </source>
</evidence>
<evidence type="ECO:0000256" key="6">
    <source>
        <dbReference type="PROSITE-ProRule" id="PRU00169"/>
    </source>
</evidence>
<dbReference type="PROSITE" id="PS50110">
    <property type="entry name" value="RESPONSE_REGULATORY"/>
    <property type="match status" value="1"/>
</dbReference>
<dbReference type="Gene3D" id="3.30.565.10">
    <property type="entry name" value="Histidine kinase-like ATPase, C-terminal domain"/>
    <property type="match status" value="1"/>
</dbReference>
<dbReference type="InterPro" id="IPR004358">
    <property type="entry name" value="Sig_transdc_His_kin-like_C"/>
</dbReference>
<dbReference type="EMBL" id="JACJSK010000005">
    <property type="protein sequence ID" value="MBD2543260.1"/>
    <property type="molecule type" value="Genomic_DNA"/>
</dbReference>
<dbReference type="PROSITE" id="PS50109">
    <property type="entry name" value="HIS_KIN"/>
    <property type="match status" value="1"/>
</dbReference>
<feature type="domain" description="Histidine kinase" evidence="7">
    <location>
        <begin position="156"/>
        <end position="399"/>
    </location>
</feature>
<dbReference type="Pfam" id="PF00072">
    <property type="entry name" value="Response_reg"/>
    <property type="match status" value="1"/>
</dbReference>
<dbReference type="EC" id="2.7.13.3" evidence="2"/>
<dbReference type="Proteomes" id="UP000641954">
    <property type="component" value="Unassembled WGS sequence"/>
</dbReference>
<accession>A0ABR8E9W3</accession>
<dbReference type="SMART" id="SM00388">
    <property type="entry name" value="HisKA"/>
    <property type="match status" value="1"/>
</dbReference>
<evidence type="ECO:0000259" key="7">
    <source>
        <dbReference type="PROSITE" id="PS50109"/>
    </source>
</evidence>
<evidence type="ECO:0000256" key="2">
    <source>
        <dbReference type="ARBA" id="ARBA00012438"/>
    </source>
</evidence>
<feature type="modified residue" description="4-aspartylphosphate" evidence="6">
    <location>
        <position position="55"/>
    </location>
</feature>
<reference evidence="9 10" key="1">
    <citation type="journal article" date="2020" name="ISME J.">
        <title>Comparative genomics reveals insights into cyanobacterial evolution and habitat adaptation.</title>
        <authorList>
            <person name="Chen M.Y."/>
            <person name="Teng W.K."/>
            <person name="Zhao L."/>
            <person name="Hu C.X."/>
            <person name="Zhou Y.K."/>
            <person name="Han B.P."/>
            <person name="Song L.R."/>
            <person name="Shu W.S."/>
        </authorList>
    </citation>
    <scope>NUCLEOTIDE SEQUENCE [LARGE SCALE GENOMIC DNA]</scope>
    <source>
        <strain evidence="9 10">FACHB-1370</strain>
    </source>
</reference>
<organism evidence="9 10">
    <name type="scientific">Planktothricoides raciborskii FACHB-1370</name>
    <dbReference type="NCBI Taxonomy" id="2949576"/>
    <lineage>
        <taxon>Bacteria</taxon>
        <taxon>Bacillati</taxon>
        <taxon>Cyanobacteriota</taxon>
        <taxon>Cyanophyceae</taxon>
        <taxon>Oscillatoriophycideae</taxon>
        <taxon>Oscillatoriales</taxon>
        <taxon>Oscillatoriaceae</taxon>
        <taxon>Planktothricoides</taxon>
    </lineage>
</organism>
<dbReference type="CDD" id="cd00082">
    <property type="entry name" value="HisKA"/>
    <property type="match status" value="1"/>
</dbReference>
<dbReference type="InterPro" id="IPR003594">
    <property type="entry name" value="HATPase_dom"/>
</dbReference>
<dbReference type="InterPro" id="IPR011006">
    <property type="entry name" value="CheY-like_superfamily"/>
</dbReference>
<dbReference type="SMART" id="SM00448">
    <property type="entry name" value="REC"/>
    <property type="match status" value="1"/>
</dbReference>
<name>A0ABR8E9W3_9CYAN</name>
<keyword evidence="5" id="KW-0902">Two-component regulatory system</keyword>
<evidence type="ECO:0000313" key="9">
    <source>
        <dbReference type="EMBL" id="MBD2543260.1"/>
    </source>
</evidence>
<proteinExistence type="predicted"/>
<dbReference type="SUPFAM" id="SSF52172">
    <property type="entry name" value="CheY-like"/>
    <property type="match status" value="1"/>
</dbReference>
<dbReference type="PANTHER" id="PTHR43547">
    <property type="entry name" value="TWO-COMPONENT HISTIDINE KINASE"/>
    <property type="match status" value="1"/>
</dbReference>
<dbReference type="PRINTS" id="PR00344">
    <property type="entry name" value="BCTRLSENSOR"/>
</dbReference>
<dbReference type="InterPro" id="IPR003661">
    <property type="entry name" value="HisK_dim/P_dom"/>
</dbReference>
<dbReference type="CDD" id="cd00075">
    <property type="entry name" value="HATPase"/>
    <property type="match status" value="1"/>
</dbReference>
<keyword evidence="10" id="KW-1185">Reference proteome</keyword>
<dbReference type="PANTHER" id="PTHR43547:SF2">
    <property type="entry name" value="HYBRID SIGNAL TRANSDUCTION HISTIDINE KINASE C"/>
    <property type="match status" value="1"/>
</dbReference>
<dbReference type="Pfam" id="PF00512">
    <property type="entry name" value="HisKA"/>
    <property type="match status" value="1"/>
</dbReference>
<evidence type="ECO:0000259" key="8">
    <source>
        <dbReference type="PROSITE" id="PS50110"/>
    </source>
</evidence>
<dbReference type="InterPro" id="IPR001789">
    <property type="entry name" value="Sig_transdc_resp-reg_receiver"/>
</dbReference>
<dbReference type="Pfam" id="PF02518">
    <property type="entry name" value="HATPase_c"/>
    <property type="match status" value="1"/>
</dbReference>
<evidence type="ECO:0000256" key="5">
    <source>
        <dbReference type="ARBA" id="ARBA00023012"/>
    </source>
</evidence>
<evidence type="ECO:0000256" key="3">
    <source>
        <dbReference type="ARBA" id="ARBA00022553"/>
    </source>
</evidence>
<keyword evidence="4" id="KW-0808">Transferase</keyword>
<dbReference type="InterPro" id="IPR005467">
    <property type="entry name" value="His_kinase_dom"/>
</dbReference>
<dbReference type="Gene3D" id="3.40.50.2300">
    <property type="match status" value="1"/>
</dbReference>
<evidence type="ECO:0000256" key="4">
    <source>
        <dbReference type="ARBA" id="ARBA00022777"/>
    </source>
</evidence>
<feature type="domain" description="Response regulatory" evidence="8">
    <location>
        <begin position="5"/>
        <end position="120"/>
    </location>
</feature>
<keyword evidence="4" id="KW-0418">Kinase</keyword>
<keyword evidence="3 6" id="KW-0597">Phosphoprotein</keyword>
<dbReference type="SMART" id="SM00387">
    <property type="entry name" value="HATPase_c"/>
    <property type="match status" value="1"/>
</dbReference>
<dbReference type="InterPro" id="IPR036890">
    <property type="entry name" value="HATPase_C_sf"/>
</dbReference>
<dbReference type="Gene3D" id="1.10.287.130">
    <property type="match status" value="1"/>
</dbReference>
<comment type="catalytic activity">
    <reaction evidence="1">
        <text>ATP + protein L-histidine = ADP + protein N-phospho-L-histidine.</text>
        <dbReference type="EC" id="2.7.13.3"/>
    </reaction>
</comment>
<dbReference type="CDD" id="cd17534">
    <property type="entry name" value="REC_DC-like"/>
    <property type="match status" value="1"/>
</dbReference>
<dbReference type="RefSeq" id="WP_054466821.1">
    <property type="nucleotide sequence ID" value="NZ_JACJSK010000005.1"/>
</dbReference>
<comment type="caution">
    <text evidence="9">The sequence shown here is derived from an EMBL/GenBank/DDBJ whole genome shotgun (WGS) entry which is preliminary data.</text>
</comment>